<gene>
    <name evidence="1" type="ORF">LPJ66_000116</name>
</gene>
<protein>
    <submittedName>
        <fullName evidence="1">Uncharacterized protein</fullName>
    </submittedName>
</protein>
<dbReference type="EMBL" id="JANBPG010000002">
    <property type="protein sequence ID" value="KAJ1902356.1"/>
    <property type="molecule type" value="Genomic_DNA"/>
</dbReference>
<organism evidence="1 2">
    <name type="scientific">Kickxella alabastrina</name>
    <dbReference type="NCBI Taxonomy" id="61397"/>
    <lineage>
        <taxon>Eukaryota</taxon>
        <taxon>Fungi</taxon>
        <taxon>Fungi incertae sedis</taxon>
        <taxon>Zoopagomycota</taxon>
        <taxon>Kickxellomycotina</taxon>
        <taxon>Kickxellomycetes</taxon>
        <taxon>Kickxellales</taxon>
        <taxon>Kickxellaceae</taxon>
        <taxon>Kickxella</taxon>
    </lineage>
</organism>
<dbReference type="Proteomes" id="UP001150581">
    <property type="component" value="Unassembled WGS sequence"/>
</dbReference>
<accession>A0ACC1IX26</accession>
<evidence type="ECO:0000313" key="2">
    <source>
        <dbReference type="Proteomes" id="UP001150581"/>
    </source>
</evidence>
<comment type="caution">
    <text evidence="1">The sequence shown here is derived from an EMBL/GenBank/DDBJ whole genome shotgun (WGS) entry which is preliminary data.</text>
</comment>
<evidence type="ECO:0000313" key="1">
    <source>
        <dbReference type="EMBL" id="KAJ1902356.1"/>
    </source>
</evidence>
<name>A0ACC1IX26_9FUNG</name>
<reference evidence="1" key="1">
    <citation type="submission" date="2022-07" db="EMBL/GenBank/DDBJ databases">
        <title>Phylogenomic reconstructions and comparative analyses of Kickxellomycotina fungi.</title>
        <authorList>
            <person name="Reynolds N.K."/>
            <person name="Stajich J.E."/>
            <person name="Barry K."/>
            <person name="Grigoriev I.V."/>
            <person name="Crous P."/>
            <person name="Smith M.E."/>
        </authorList>
    </citation>
    <scope>NUCLEOTIDE SEQUENCE</scope>
    <source>
        <strain evidence="1">Benny 63K</strain>
    </source>
</reference>
<keyword evidence="2" id="KW-1185">Reference proteome</keyword>
<sequence>MSSIGQEHQPDITSRGRFYDESIIPPFASGEFIGLFVVNSISILCSLFVMGFIHMYRNTISVVAATRQRGKRRTLRRPVGTRAVEYLALPASLRLLFIASIIDILYSSFRIYSLSISMSGFSGNHQNNCEASMAGVTFFNLMSVFVRALLNVHLQLVIINNTSRALVYGRHFLIGAFVVSIVFAILPIITHNYVWLTLDPTIGSSHCGYFPLRKTTDNMQDIPLAYVWTQAMARKALQKGLIIMWLTNFAWVTLTVFYGAVVIVSVVIRLAHQNTTLNRIARGQGLILKQEYQRKRQFLHTAAKVVRRILQFPLMVVVCHIFEVVYGMVTLTRALQLMRTDTLGSAATDTNTRLTRLYLTSQFMLAMEGIITLLFLPLEPPIRLMLHRQYLRWKSDLRHLGTIKKSMRPRPAENRPCARSHYPPLQPSYDDDLDLPLPWCDKTLTVCARNSSLNPNGIGHFVTKFSGSSSNNNISSPSASSASSSSPLGAANDERLQKGDSKPIQRPKPVYKSKTLDEFPWDVVAVSRQGRPSTGAPIAEVSEQDISSIALAMRNDGLLVQQWYVPESPNRKFTAADLSEFSPDLSVNNTLVTRSCSSSRHISAVEI</sequence>
<proteinExistence type="predicted"/>